<feature type="transmembrane region" description="Helical" evidence="2">
    <location>
        <begin position="7"/>
        <end position="28"/>
    </location>
</feature>
<feature type="transmembrane region" description="Helical" evidence="2">
    <location>
        <begin position="273"/>
        <end position="292"/>
    </location>
</feature>
<dbReference type="Gene3D" id="1.20.1250.20">
    <property type="entry name" value="MFS general substrate transporter like domains"/>
    <property type="match status" value="2"/>
</dbReference>
<evidence type="ECO:0000256" key="2">
    <source>
        <dbReference type="SAM" id="Phobius"/>
    </source>
</evidence>
<dbReference type="KEGG" id="thig:FE785_04280"/>
<organism evidence="3 4">
    <name type="scientific">Thiomicrorhabdus sediminis</name>
    <dbReference type="NCBI Taxonomy" id="2580412"/>
    <lineage>
        <taxon>Bacteria</taxon>
        <taxon>Pseudomonadati</taxon>
        <taxon>Pseudomonadota</taxon>
        <taxon>Gammaproteobacteria</taxon>
        <taxon>Thiotrichales</taxon>
        <taxon>Piscirickettsiaceae</taxon>
        <taxon>Thiomicrorhabdus</taxon>
    </lineage>
</organism>
<reference evidence="3 4" key="1">
    <citation type="submission" date="2019-05" db="EMBL/GenBank/DDBJ databases">
        <title>Thiomicrorhabdus sediminis sp. nov, a novel sulfur-oxidizing bacterium isolated from coastal sediment.</title>
        <authorList>
            <person name="Liu X."/>
        </authorList>
    </citation>
    <scope>NUCLEOTIDE SEQUENCE [LARGE SCALE GENOMIC DNA]</scope>
    <source>
        <strain evidence="3 4">G1</strain>
    </source>
</reference>
<dbReference type="PANTHER" id="PTHR11328">
    <property type="entry name" value="MAJOR FACILITATOR SUPERFAMILY DOMAIN-CONTAINING PROTEIN"/>
    <property type="match status" value="1"/>
</dbReference>
<protein>
    <submittedName>
        <fullName evidence="3">MFS transporter</fullName>
    </submittedName>
</protein>
<sequence>MRPIANHFSYALLAMPIAMLGLPVYIYLPSFYNQQFSLSLTAIGSALLLARILDVFTDPLIGYWSDKFRVKFDRIKQIFIASILLLISLLFLFQPTLISESNPSWILIFALSFISYFFWTLVQIPYLALAAEISPADNSATGRNIENRQNPLISARESLSIIGVMAMLLLPFLLQTEVTEQRFYNSFWLILVAIFMFSLLLLITQRAKLQPSPPTDHKAHSFFQQWQIIRCHHSFALKIFKPYFLNNLANAIPATLFIIFVDQYLQLKDQVGVFLLVYFLTGLLALPVWLYLARRFGNIKIWRLSIALSAMSFLAVFALDEANETLYLIICVLTGLSLVVDIAIPASIQTDISRQVSQRSENLNGFLFGIWGMTTKLSLAVAIGFSLPALDGLNWLGIEPDTGLLLLYALPAIVLKTWVLHILKTRIFLQF</sequence>
<name>A0A4P9K6P4_9GAMM</name>
<feature type="transmembrane region" description="Helical" evidence="2">
    <location>
        <begin position="365"/>
        <end position="385"/>
    </location>
</feature>
<dbReference type="EMBL" id="CP040602">
    <property type="protein sequence ID" value="QCU89907.1"/>
    <property type="molecule type" value="Genomic_DNA"/>
</dbReference>
<evidence type="ECO:0000313" key="4">
    <source>
        <dbReference type="Proteomes" id="UP000304864"/>
    </source>
</evidence>
<gene>
    <name evidence="3" type="ORF">FE785_04280</name>
</gene>
<evidence type="ECO:0000313" key="3">
    <source>
        <dbReference type="EMBL" id="QCU89907.1"/>
    </source>
</evidence>
<dbReference type="InterPro" id="IPR036259">
    <property type="entry name" value="MFS_trans_sf"/>
</dbReference>
<dbReference type="RefSeq" id="WP_138564584.1">
    <property type="nucleotide sequence ID" value="NZ_CP040602.1"/>
</dbReference>
<keyword evidence="2" id="KW-0472">Membrane</keyword>
<feature type="transmembrane region" description="Helical" evidence="2">
    <location>
        <begin position="78"/>
        <end position="98"/>
    </location>
</feature>
<dbReference type="InterPro" id="IPR039672">
    <property type="entry name" value="MFS_2"/>
</dbReference>
<evidence type="ECO:0000256" key="1">
    <source>
        <dbReference type="ARBA" id="ARBA00009617"/>
    </source>
</evidence>
<dbReference type="PANTHER" id="PTHR11328:SF24">
    <property type="entry name" value="MAJOR FACILITATOR SUPERFAMILY (MFS) PROFILE DOMAIN-CONTAINING PROTEIN"/>
    <property type="match status" value="1"/>
</dbReference>
<dbReference type="OrthoDB" id="181905at2"/>
<feature type="transmembrane region" description="Helical" evidence="2">
    <location>
        <begin position="243"/>
        <end position="261"/>
    </location>
</feature>
<keyword evidence="4" id="KW-1185">Reference proteome</keyword>
<keyword evidence="2" id="KW-0812">Transmembrane</keyword>
<dbReference type="GO" id="GO:0015293">
    <property type="term" value="F:symporter activity"/>
    <property type="evidence" value="ECO:0007669"/>
    <property type="project" value="InterPro"/>
</dbReference>
<accession>A0A4P9K6P4</accession>
<dbReference type="AlphaFoldDB" id="A0A4P9K6P4"/>
<comment type="similarity">
    <text evidence="1">Belongs to the sodium:galactoside symporter (TC 2.A.2) family.</text>
</comment>
<dbReference type="SUPFAM" id="SSF103473">
    <property type="entry name" value="MFS general substrate transporter"/>
    <property type="match status" value="2"/>
</dbReference>
<keyword evidence="2" id="KW-1133">Transmembrane helix</keyword>
<dbReference type="Proteomes" id="UP000304864">
    <property type="component" value="Chromosome"/>
</dbReference>
<feature type="transmembrane region" description="Helical" evidence="2">
    <location>
        <begin position="405"/>
        <end position="423"/>
    </location>
</feature>
<dbReference type="GO" id="GO:0005886">
    <property type="term" value="C:plasma membrane"/>
    <property type="evidence" value="ECO:0007669"/>
    <property type="project" value="TreeGrafter"/>
</dbReference>
<feature type="transmembrane region" description="Helical" evidence="2">
    <location>
        <begin position="186"/>
        <end position="203"/>
    </location>
</feature>
<dbReference type="Pfam" id="PF13347">
    <property type="entry name" value="MFS_2"/>
    <property type="match status" value="1"/>
</dbReference>
<feature type="transmembrane region" description="Helical" evidence="2">
    <location>
        <begin position="34"/>
        <end position="57"/>
    </location>
</feature>
<feature type="transmembrane region" description="Helical" evidence="2">
    <location>
        <begin position="325"/>
        <end position="344"/>
    </location>
</feature>
<feature type="transmembrane region" description="Helical" evidence="2">
    <location>
        <begin position="301"/>
        <end position="319"/>
    </location>
</feature>
<proteinExistence type="inferred from homology"/>
<feature type="transmembrane region" description="Helical" evidence="2">
    <location>
        <begin position="104"/>
        <end position="131"/>
    </location>
</feature>
<feature type="transmembrane region" description="Helical" evidence="2">
    <location>
        <begin position="152"/>
        <end position="174"/>
    </location>
</feature>
<dbReference type="GO" id="GO:0008643">
    <property type="term" value="P:carbohydrate transport"/>
    <property type="evidence" value="ECO:0007669"/>
    <property type="project" value="InterPro"/>
</dbReference>